<accession>A0A0J6CKW2</accession>
<evidence type="ECO:0000256" key="3">
    <source>
        <dbReference type="ARBA" id="ARBA00022679"/>
    </source>
</evidence>
<evidence type="ECO:0000256" key="1">
    <source>
        <dbReference type="ARBA" id="ARBA00006890"/>
    </source>
</evidence>
<evidence type="ECO:0000313" key="9">
    <source>
        <dbReference type="Proteomes" id="UP000035996"/>
    </source>
</evidence>
<dbReference type="InterPro" id="IPR005835">
    <property type="entry name" value="NTP_transferase_dom"/>
</dbReference>
<sequence length="296" mass="32951">MRVRKAIIPAAGLGTRFLPATKAQPKEMLPIVDKPTIQYIVEEAVAAGIEDIIIVSGRGKRAIEDHFDKSYELEETLIKKQKNDMLKEVQQISNLANIHYIRQKEPKGLGHAINCASRFIGNEPFAVLLGDDIVKSDQPCIGQLMDSYNRYRTSIVGVQQVADDAVSKYGIIAPKGEQIDNGIIPIKSLVEKPSLEEAPSNYAILGRYILTPEIFSILEDLPKGAGGEVQLTDAIKVLNEQQAVFAHEFEGQRYDVGDKFGFIKATVDFALNRTDLQKEVMNYLKQVVDHELTTKK</sequence>
<name>A0A0J6CKW2_9BACL</name>
<dbReference type="Proteomes" id="UP000035996">
    <property type="component" value="Unassembled WGS sequence"/>
</dbReference>
<protein>
    <recommendedName>
        <fullName evidence="2 6">UTP--glucose-1-phosphate uridylyltransferase</fullName>
        <ecNumber evidence="2 6">2.7.7.9</ecNumber>
    </recommendedName>
    <alternativeName>
        <fullName evidence="6">UDP-glucose pyrophosphorylase</fullName>
    </alternativeName>
</protein>
<comment type="catalytic activity">
    <reaction evidence="5 6">
        <text>alpha-D-glucose 1-phosphate + UTP + H(+) = UDP-alpha-D-glucose + diphosphate</text>
        <dbReference type="Rhea" id="RHEA:19889"/>
        <dbReference type="ChEBI" id="CHEBI:15378"/>
        <dbReference type="ChEBI" id="CHEBI:33019"/>
        <dbReference type="ChEBI" id="CHEBI:46398"/>
        <dbReference type="ChEBI" id="CHEBI:58601"/>
        <dbReference type="ChEBI" id="CHEBI:58885"/>
        <dbReference type="EC" id="2.7.7.9"/>
    </reaction>
</comment>
<keyword evidence="9" id="KW-1185">Reference proteome</keyword>
<keyword evidence="4 6" id="KW-0548">Nucleotidyltransferase</keyword>
<dbReference type="Gene3D" id="3.90.550.10">
    <property type="entry name" value="Spore Coat Polysaccharide Biosynthesis Protein SpsA, Chain A"/>
    <property type="match status" value="1"/>
</dbReference>
<dbReference type="EC" id="2.7.7.9" evidence="2 6"/>
<dbReference type="InterPro" id="IPR029044">
    <property type="entry name" value="Nucleotide-diphossugar_trans"/>
</dbReference>
<evidence type="ECO:0000259" key="7">
    <source>
        <dbReference type="Pfam" id="PF00483"/>
    </source>
</evidence>
<organism evidence="8 9">
    <name type="scientific">Guptibacillus hwajinpoensis</name>
    <dbReference type="NCBI Taxonomy" id="208199"/>
    <lineage>
        <taxon>Bacteria</taxon>
        <taxon>Bacillati</taxon>
        <taxon>Bacillota</taxon>
        <taxon>Bacilli</taxon>
        <taxon>Bacillales</taxon>
        <taxon>Guptibacillaceae</taxon>
        <taxon>Guptibacillus</taxon>
    </lineage>
</organism>
<dbReference type="EMBL" id="LELK01000004">
    <property type="protein sequence ID" value="KMM36876.1"/>
    <property type="molecule type" value="Genomic_DNA"/>
</dbReference>
<dbReference type="AlphaFoldDB" id="A0A0J6CKW2"/>
<proteinExistence type="inferred from homology"/>
<dbReference type="OrthoDB" id="9803871at2"/>
<evidence type="ECO:0000256" key="6">
    <source>
        <dbReference type="RuleBase" id="RU361259"/>
    </source>
</evidence>
<evidence type="ECO:0000256" key="5">
    <source>
        <dbReference type="ARBA" id="ARBA00048128"/>
    </source>
</evidence>
<dbReference type="RefSeq" id="WP_048311589.1">
    <property type="nucleotide sequence ID" value="NZ_CP119526.1"/>
</dbReference>
<dbReference type="GO" id="GO:0003983">
    <property type="term" value="F:UTP:glucose-1-phosphate uridylyltransferase activity"/>
    <property type="evidence" value="ECO:0007669"/>
    <property type="project" value="UniProtKB-EC"/>
</dbReference>
<gene>
    <name evidence="8" type="ORF">AB986_13245</name>
</gene>
<dbReference type="CDD" id="cd02541">
    <property type="entry name" value="UGPase_prokaryotic"/>
    <property type="match status" value="1"/>
</dbReference>
<dbReference type="STRING" id="157733.AB986_13245"/>
<feature type="domain" description="Nucleotidyl transferase" evidence="7">
    <location>
        <begin position="5"/>
        <end position="267"/>
    </location>
</feature>
<dbReference type="GO" id="GO:0006011">
    <property type="term" value="P:UDP-alpha-D-glucose metabolic process"/>
    <property type="evidence" value="ECO:0007669"/>
    <property type="project" value="InterPro"/>
</dbReference>
<dbReference type="SUPFAM" id="SSF53448">
    <property type="entry name" value="Nucleotide-diphospho-sugar transferases"/>
    <property type="match status" value="1"/>
</dbReference>
<dbReference type="PANTHER" id="PTHR43197">
    <property type="entry name" value="UTP--GLUCOSE-1-PHOSPHATE URIDYLYLTRANSFERASE"/>
    <property type="match status" value="1"/>
</dbReference>
<evidence type="ECO:0000256" key="2">
    <source>
        <dbReference type="ARBA" id="ARBA00012415"/>
    </source>
</evidence>
<reference evidence="8" key="1">
    <citation type="submission" date="2015-06" db="EMBL/GenBank/DDBJ databases">
        <authorList>
            <person name="Liu B."/>
            <person name="Wang J."/>
            <person name="Zhu Y."/>
            <person name="Liu G."/>
            <person name="Chen Q."/>
            <person name="Zheng C."/>
            <person name="Che J."/>
            <person name="Ge C."/>
            <person name="Shi H."/>
            <person name="Pan Z."/>
            <person name="Liu X."/>
        </authorList>
    </citation>
    <scope>NUCLEOTIDE SEQUENCE [LARGE SCALE GENOMIC DNA]</scope>
    <source>
        <strain evidence="8">DSM 16346</strain>
    </source>
</reference>
<dbReference type="InterPro" id="IPR005771">
    <property type="entry name" value="GalU_uridylyltTrfase_bac/arc"/>
</dbReference>
<dbReference type="PATRIC" id="fig|157733.3.peg.694"/>
<keyword evidence="3 6" id="KW-0808">Transferase</keyword>
<evidence type="ECO:0000256" key="4">
    <source>
        <dbReference type="ARBA" id="ARBA00022695"/>
    </source>
</evidence>
<comment type="similarity">
    <text evidence="1 6">Belongs to the UDPGP type 2 family.</text>
</comment>
<evidence type="ECO:0000313" key="8">
    <source>
        <dbReference type="EMBL" id="KMM36876.1"/>
    </source>
</evidence>
<comment type="caution">
    <text evidence="8">The sequence shown here is derived from an EMBL/GenBank/DDBJ whole genome shotgun (WGS) entry which is preliminary data.</text>
</comment>
<dbReference type="PANTHER" id="PTHR43197:SF1">
    <property type="entry name" value="UTP--GLUCOSE-1-PHOSPHATE URIDYLYLTRANSFERASE"/>
    <property type="match status" value="1"/>
</dbReference>
<dbReference type="Pfam" id="PF00483">
    <property type="entry name" value="NTP_transferase"/>
    <property type="match status" value="1"/>
</dbReference>
<dbReference type="NCBIfam" id="TIGR01099">
    <property type="entry name" value="galU"/>
    <property type="match status" value="1"/>
</dbReference>